<name>A0A0F9N977_9ZZZZ</name>
<feature type="transmembrane region" description="Helical" evidence="1">
    <location>
        <begin position="6"/>
        <end position="24"/>
    </location>
</feature>
<feature type="transmembrane region" description="Helical" evidence="1">
    <location>
        <begin position="36"/>
        <end position="56"/>
    </location>
</feature>
<dbReference type="EMBL" id="LAZR01003807">
    <property type="protein sequence ID" value="KKN14519.1"/>
    <property type="molecule type" value="Genomic_DNA"/>
</dbReference>
<reference evidence="2" key="1">
    <citation type="journal article" date="2015" name="Nature">
        <title>Complex archaea that bridge the gap between prokaryotes and eukaryotes.</title>
        <authorList>
            <person name="Spang A."/>
            <person name="Saw J.H."/>
            <person name="Jorgensen S.L."/>
            <person name="Zaremba-Niedzwiedzka K."/>
            <person name="Martijn J."/>
            <person name="Lind A.E."/>
            <person name="van Eijk R."/>
            <person name="Schleper C."/>
            <person name="Guy L."/>
            <person name="Ettema T.J."/>
        </authorList>
    </citation>
    <scope>NUCLEOTIDE SEQUENCE</scope>
</reference>
<protein>
    <submittedName>
        <fullName evidence="2">Uncharacterized protein</fullName>
    </submittedName>
</protein>
<organism evidence="2">
    <name type="scientific">marine sediment metagenome</name>
    <dbReference type="NCBI Taxonomy" id="412755"/>
    <lineage>
        <taxon>unclassified sequences</taxon>
        <taxon>metagenomes</taxon>
        <taxon>ecological metagenomes</taxon>
    </lineage>
</organism>
<keyword evidence="1" id="KW-0812">Transmembrane</keyword>
<evidence type="ECO:0000313" key="2">
    <source>
        <dbReference type="EMBL" id="KKN14519.1"/>
    </source>
</evidence>
<proteinExistence type="predicted"/>
<gene>
    <name evidence="2" type="ORF">LCGC14_0995220</name>
</gene>
<keyword evidence="1" id="KW-1133">Transmembrane helix</keyword>
<comment type="caution">
    <text evidence="2">The sequence shown here is derived from an EMBL/GenBank/DDBJ whole genome shotgun (WGS) entry which is preliminary data.</text>
</comment>
<keyword evidence="1" id="KW-0472">Membrane</keyword>
<dbReference type="AlphaFoldDB" id="A0A0F9N977"/>
<accession>A0A0F9N977</accession>
<evidence type="ECO:0000256" key="1">
    <source>
        <dbReference type="SAM" id="Phobius"/>
    </source>
</evidence>
<sequence>MNWPKFGGGGLLIYLAFVIALAYVRGSFSRALIEGTVFVLWLVILIVGIGLFISAVSE</sequence>